<dbReference type="EnsemblMetazoa" id="Aqu2.1.22608_001">
    <property type="protein sequence ID" value="Aqu2.1.22608_001"/>
    <property type="gene ID" value="Aqu2.1.22608"/>
</dbReference>
<sequence length="54" mass="6148">AKNELIGVVTHFSLTDYHLGVFCSWSVFTPDENVFQGVVLQCNKEWSVGEFQQL</sequence>
<dbReference type="InParanoid" id="A0A1X7U4M4"/>
<accession>A0A1X7U4M4</accession>
<evidence type="ECO:0000313" key="1">
    <source>
        <dbReference type="EnsemblMetazoa" id="Aqu2.1.22608_001"/>
    </source>
</evidence>
<name>A0A1X7U4M4_AMPQE</name>
<reference evidence="1" key="1">
    <citation type="submission" date="2017-05" db="UniProtKB">
        <authorList>
            <consortium name="EnsemblMetazoa"/>
        </authorList>
    </citation>
    <scope>IDENTIFICATION</scope>
</reference>
<organism evidence="1">
    <name type="scientific">Amphimedon queenslandica</name>
    <name type="common">Sponge</name>
    <dbReference type="NCBI Taxonomy" id="400682"/>
    <lineage>
        <taxon>Eukaryota</taxon>
        <taxon>Metazoa</taxon>
        <taxon>Porifera</taxon>
        <taxon>Demospongiae</taxon>
        <taxon>Heteroscleromorpha</taxon>
        <taxon>Haplosclerida</taxon>
        <taxon>Niphatidae</taxon>
        <taxon>Amphimedon</taxon>
    </lineage>
</organism>
<protein>
    <submittedName>
        <fullName evidence="1">Uncharacterized protein</fullName>
    </submittedName>
</protein>
<proteinExistence type="predicted"/>
<dbReference type="AlphaFoldDB" id="A0A1X7U4M4"/>